<evidence type="ECO:0000313" key="1">
    <source>
        <dbReference type="Proteomes" id="UP000887580"/>
    </source>
</evidence>
<protein>
    <submittedName>
        <fullName evidence="2">Uncharacterized protein</fullName>
    </submittedName>
</protein>
<dbReference type="Proteomes" id="UP000887580">
    <property type="component" value="Unplaced"/>
</dbReference>
<evidence type="ECO:0000313" key="2">
    <source>
        <dbReference type="WBParaSite" id="PS1159_v2.g2756.t1"/>
    </source>
</evidence>
<proteinExistence type="predicted"/>
<dbReference type="WBParaSite" id="PS1159_v2.g2756.t1">
    <property type="protein sequence ID" value="PS1159_v2.g2756.t1"/>
    <property type="gene ID" value="PS1159_v2.g2756"/>
</dbReference>
<sequence>MDHDARYCPDRFNVLQMFIPNIDDDLMPRFLKLLKSDEKDFLVFSYPFLHFSVPSKLKKVIHQKEICFPGLTANIQILSNFDLVAADNVKIQHDFWIAQTVGLSSLKHVTFHVKHLEICSSPVLSEEVLKLLSHRTKTFKCGEIKFQPKLKLCEIKKKAPNLDFIDISKTDIELNISWPNLYQERKGLFYKWRFNVNFYLKKEQ</sequence>
<name>A0AC35G8E5_9BILA</name>
<accession>A0AC35G8E5</accession>
<organism evidence="1 2">
    <name type="scientific">Panagrolaimus sp. PS1159</name>
    <dbReference type="NCBI Taxonomy" id="55785"/>
    <lineage>
        <taxon>Eukaryota</taxon>
        <taxon>Metazoa</taxon>
        <taxon>Ecdysozoa</taxon>
        <taxon>Nematoda</taxon>
        <taxon>Chromadorea</taxon>
        <taxon>Rhabditida</taxon>
        <taxon>Tylenchina</taxon>
        <taxon>Panagrolaimomorpha</taxon>
        <taxon>Panagrolaimoidea</taxon>
        <taxon>Panagrolaimidae</taxon>
        <taxon>Panagrolaimus</taxon>
    </lineage>
</organism>
<reference evidence="2" key="1">
    <citation type="submission" date="2022-11" db="UniProtKB">
        <authorList>
            <consortium name="WormBaseParasite"/>
        </authorList>
    </citation>
    <scope>IDENTIFICATION</scope>
</reference>